<organism evidence="7 8">
    <name type="scientific">Brevibacillus ruminantium</name>
    <dbReference type="NCBI Taxonomy" id="2950604"/>
    <lineage>
        <taxon>Bacteria</taxon>
        <taxon>Bacillati</taxon>
        <taxon>Bacillota</taxon>
        <taxon>Bacilli</taxon>
        <taxon>Bacillales</taxon>
        <taxon>Paenibacillaceae</taxon>
        <taxon>Brevibacillus</taxon>
    </lineage>
</organism>
<dbReference type="InterPro" id="IPR028090">
    <property type="entry name" value="JAB_dom_prok"/>
</dbReference>
<keyword evidence="4" id="KW-0862">Zinc</keyword>
<keyword evidence="2" id="KW-0479">Metal-binding</keyword>
<evidence type="ECO:0000256" key="4">
    <source>
        <dbReference type="ARBA" id="ARBA00022833"/>
    </source>
</evidence>
<evidence type="ECO:0000256" key="5">
    <source>
        <dbReference type="ARBA" id="ARBA00023049"/>
    </source>
</evidence>
<gene>
    <name evidence="7" type="ORF">NDK47_18005</name>
</gene>
<dbReference type="RefSeq" id="WP_251871135.1">
    <property type="nucleotide sequence ID" value="NZ_CP098755.1"/>
</dbReference>
<evidence type="ECO:0000256" key="2">
    <source>
        <dbReference type="ARBA" id="ARBA00022723"/>
    </source>
</evidence>
<sequence>MTSLYFTSKAWRQIEQAVRRKPSLETGGVLMGYPLNDEEWLVTYASGPGPKAVHQPNSIMFDDQHLSNLVKRQSRRRPWKYIGDWHSHTIKRLAPSKGDRQTIWTKASQSKYMSPAPFMLIVGLDKRNQLQARAYTLADKLYPVKNLKLVDRQFLLQRGEKSP</sequence>
<evidence type="ECO:0000256" key="3">
    <source>
        <dbReference type="ARBA" id="ARBA00022801"/>
    </source>
</evidence>
<keyword evidence="5" id="KW-0482">Metalloprotease</keyword>
<accession>A0ABY4WD11</accession>
<evidence type="ECO:0000256" key="1">
    <source>
        <dbReference type="ARBA" id="ARBA00022670"/>
    </source>
</evidence>
<feature type="domain" description="JAB" evidence="6">
    <location>
        <begin position="9"/>
        <end position="126"/>
    </location>
</feature>
<dbReference type="Pfam" id="PF14464">
    <property type="entry name" value="Prok-JAB"/>
    <property type="match status" value="1"/>
</dbReference>
<dbReference type="SUPFAM" id="SSF102712">
    <property type="entry name" value="JAB1/MPN domain"/>
    <property type="match status" value="1"/>
</dbReference>
<proteinExistence type="predicted"/>
<keyword evidence="3" id="KW-0378">Hydrolase</keyword>
<evidence type="ECO:0000313" key="7">
    <source>
        <dbReference type="EMBL" id="USG64043.1"/>
    </source>
</evidence>
<reference evidence="7" key="1">
    <citation type="submission" date="2022-06" db="EMBL/GenBank/DDBJ databases">
        <title>Genome sequencing of Brevibacillus sp. BB3-R1.</title>
        <authorList>
            <person name="Heo J."/>
            <person name="Lee D."/>
            <person name="Won M."/>
            <person name="Han B.-H."/>
            <person name="Hong S.-B."/>
            <person name="Kwon S.-W."/>
        </authorList>
    </citation>
    <scope>NUCLEOTIDE SEQUENCE</scope>
    <source>
        <strain evidence="7">BB3-R1</strain>
    </source>
</reference>
<dbReference type="EMBL" id="CP098755">
    <property type="protein sequence ID" value="USG64043.1"/>
    <property type="molecule type" value="Genomic_DNA"/>
</dbReference>
<keyword evidence="8" id="KW-1185">Reference proteome</keyword>
<name>A0ABY4WD11_9BACL</name>
<dbReference type="Proteomes" id="UP001056500">
    <property type="component" value="Chromosome"/>
</dbReference>
<evidence type="ECO:0000259" key="6">
    <source>
        <dbReference type="Pfam" id="PF14464"/>
    </source>
</evidence>
<evidence type="ECO:0000313" key="8">
    <source>
        <dbReference type="Proteomes" id="UP001056500"/>
    </source>
</evidence>
<protein>
    <submittedName>
        <fullName evidence="7">Mov34/MPN/PAD-1 family protein</fullName>
    </submittedName>
</protein>
<dbReference type="Gene3D" id="3.40.140.10">
    <property type="entry name" value="Cytidine Deaminase, domain 2"/>
    <property type="match status" value="1"/>
</dbReference>
<keyword evidence="1" id="KW-0645">Protease</keyword>